<dbReference type="Pfam" id="PF09722">
    <property type="entry name" value="Xre_MbcA_ParS_C"/>
    <property type="match status" value="1"/>
</dbReference>
<dbReference type="EMBL" id="APAT01000010">
    <property type="protein sequence ID" value="EMP56853.1"/>
    <property type="molecule type" value="Genomic_DNA"/>
</dbReference>
<dbReference type="PATRIC" id="fig|1288826.3.peg.687"/>
<comment type="caution">
    <text evidence="2">The sequence shown here is derived from an EMBL/GenBank/DDBJ whole genome shotgun (WGS) entry which is preliminary data.</text>
</comment>
<proteinExistence type="predicted"/>
<reference evidence="2 3" key="1">
    <citation type="journal article" date="2013" name="Genome Announc.">
        <title>Genome Sequence of Hydrothermal Arsenic-Respiring Bacterium Marinobacter santoriniensis NKSG1T.</title>
        <authorList>
            <person name="Handley K.M."/>
            <person name="Upton M."/>
            <person name="Beatson S.A."/>
            <person name="Hery M."/>
            <person name="Lloyd J.R."/>
        </authorList>
    </citation>
    <scope>NUCLEOTIDE SEQUENCE [LARGE SCALE GENOMIC DNA]</scope>
    <source>
        <strain evidence="2 3">NKSG1</strain>
    </source>
</reference>
<evidence type="ECO:0000259" key="1">
    <source>
        <dbReference type="Pfam" id="PF09722"/>
    </source>
</evidence>
<organism evidence="2 3">
    <name type="scientific">Marinobacter santoriniensis NKSG1</name>
    <dbReference type="NCBI Taxonomy" id="1288826"/>
    <lineage>
        <taxon>Bacteria</taxon>
        <taxon>Pseudomonadati</taxon>
        <taxon>Pseudomonadota</taxon>
        <taxon>Gammaproteobacteria</taxon>
        <taxon>Pseudomonadales</taxon>
        <taxon>Marinobacteraceae</taxon>
        <taxon>Marinobacter</taxon>
    </lineage>
</organism>
<sequence>MVFGCIPGNLFADHMAFIHAVRAGIPGHWLASVIQSSGADEGIAKALGVPPEQLEAMCQIEALDIRTSEAVLEIARVLSSCFAVWECPALAKQWMKSGVPALGDETPVSLLDTHEGRRWAMDVLQKIEGGQFS</sequence>
<feature type="domain" description="Antitoxin Xre/MbcA/ParS-like toxin-binding" evidence="1">
    <location>
        <begin position="83"/>
        <end position="130"/>
    </location>
</feature>
<dbReference type="Proteomes" id="UP000011960">
    <property type="component" value="Unassembled WGS sequence"/>
</dbReference>
<keyword evidence="3" id="KW-1185">Reference proteome</keyword>
<name>M7D7Z1_9GAMM</name>
<gene>
    <name evidence="2" type="ORF">MSNKSG1_03565</name>
</gene>
<evidence type="ECO:0000313" key="2">
    <source>
        <dbReference type="EMBL" id="EMP56853.1"/>
    </source>
</evidence>
<dbReference type="AlphaFoldDB" id="M7D7Z1"/>
<accession>M7D7Z1</accession>
<evidence type="ECO:0000313" key="3">
    <source>
        <dbReference type="Proteomes" id="UP000011960"/>
    </source>
</evidence>
<dbReference type="eggNOG" id="COG5642">
    <property type="taxonomic scope" value="Bacteria"/>
</dbReference>
<protein>
    <recommendedName>
        <fullName evidence="1">Antitoxin Xre/MbcA/ParS-like toxin-binding domain-containing protein</fullName>
    </recommendedName>
</protein>
<dbReference type="InterPro" id="IPR024467">
    <property type="entry name" value="Xre/MbcA/ParS-like_toxin-bd"/>
</dbReference>